<dbReference type="InterPro" id="IPR008271">
    <property type="entry name" value="Ser/Thr_kinase_AS"/>
</dbReference>
<dbReference type="PANTHER" id="PTHR48011:SF51">
    <property type="entry name" value="PROTEIN KINASE SUPERFAMILY PROTEIN"/>
    <property type="match status" value="1"/>
</dbReference>
<reference evidence="2 3" key="1">
    <citation type="submission" date="2019-06" db="EMBL/GenBank/DDBJ databases">
        <title>WGS assembly of Gossypium darwinii.</title>
        <authorList>
            <person name="Chen Z.J."/>
            <person name="Sreedasyam A."/>
            <person name="Ando A."/>
            <person name="Song Q."/>
            <person name="De L."/>
            <person name="Hulse-Kemp A."/>
            <person name="Ding M."/>
            <person name="Ye W."/>
            <person name="Kirkbride R."/>
            <person name="Jenkins J."/>
            <person name="Plott C."/>
            <person name="Lovell J."/>
            <person name="Lin Y.-M."/>
            <person name="Vaughn R."/>
            <person name="Liu B."/>
            <person name="Li W."/>
            <person name="Simpson S."/>
            <person name="Scheffler B."/>
            <person name="Saski C."/>
            <person name="Grover C."/>
            <person name="Hu G."/>
            <person name="Conover J."/>
            <person name="Carlson J."/>
            <person name="Shu S."/>
            <person name="Boston L."/>
            <person name="Williams M."/>
            <person name="Peterson D."/>
            <person name="Mcgee K."/>
            <person name="Jones D."/>
            <person name="Wendel J."/>
            <person name="Stelly D."/>
            <person name="Grimwood J."/>
            <person name="Schmutz J."/>
        </authorList>
    </citation>
    <scope>NUCLEOTIDE SEQUENCE [LARGE SCALE GENOMIC DNA]</scope>
    <source>
        <strain evidence="2">1808015.09</strain>
    </source>
</reference>
<proteinExistence type="predicted"/>
<feature type="non-terminal residue" evidence="2">
    <location>
        <position position="1"/>
    </location>
</feature>
<accession>A0A5D2AX79</accession>
<evidence type="ECO:0000313" key="3">
    <source>
        <dbReference type="Proteomes" id="UP000323506"/>
    </source>
</evidence>
<sequence>SADEEYFSFLRTGRNPSKVFYCPNIIQCYGGFTTLEREQGMIYNILDEKYDVKIPERDVNYYAQMILEVLLDIHEKRFIHSDLKPGNILVFPPQHGTNLSTLKTADFGLAKQLGVKDTRFEFQGIRYYMSLGSIFEEVSGALDIWSLGCIEVQMIMGKLPWDTRDRDELRDKFLRGESANILEDMSKLGNSFLKECFAIDPNK</sequence>
<dbReference type="Gene3D" id="1.10.510.10">
    <property type="entry name" value="Transferase(Phosphotransferase) domain 1"/>
    <property type="match status" value="1"/>
</dbReference>
<keyword evidence="3" id="KW-1185">Reference proteome</keyword>
<dbReference type="Pfam" id="PF00069">
    <property type="entry name" value="Pkinase"/>
    <property type="match status" value="1"/>
</dbReference>
<dbReference type="GO" id="GO:0005524">
    <property type="term" value="F:ATP binding"/>
    <property type="evidence" value="ECO:0007669"/>
    <property type="project" value="InterPro"/>
</dbReference>
<dbReference type="GO" id="GO:0004672">
    <property type="term" value="F:protein kinase activity"/>
    <property type="evidence" value="ECO:0007669"/>
    <property type="project" value="InterPro"/>
</dbReference>
<dbReference type="AlphaFoldDB" id="A0A5D2AX79"/>
<protein>
    <recommendedName>
        <fullName evidence="1">Protein kinase domain-containing protein</fullName>
    </recommendedName>
</protein>
<dbReference type="InterPro" id="IPR011009">
    <property type="entry name" value="Kinase-like_dom_sf"/>
</dbReference>
<dbReference type="InterPro" id="IPR052751">
    <property type="entry name" value="Plant_MAPKKK"/>
</dbReference>
<dbReference type="InterPro" id="IPR000719">
    <property type="entry name" value="Prot_kinase_dom"/>
</dbReference>
<dbReference type="Proteomes" id="UP000323506">
    <property type="component" value="Chromosome D11"/>
</dbReference>
<dbReference type="GO" id="GO:0007165">
    <property type="term" value="P:signal transduction"/>
    <property type="evidence" value="ECO:0007669"/>
    <property type="project" value="TreeGrafter"/>
</dbReference>
<dbReference type="SUPFAM" id="SSF56112">
    <property type="entry name" value="Protein kinase-like (PK-like)"/>
    <property type="match status" value="1"/>
</dbReference>
<evidence type="ECO:0000259" key="1">
    <source>
        <dbReference type="PROSITE" id="PS50011"/>
    </source>
</evidence>
<evidence type="ECO:0000313" key="2">
    <source>
        <dbReference type="EMBL" id="TYG48056.1"/>
    </source>
</evidence>
<gene>
    <name evidence="2" type="ORF">ES288_D11G392600v1</name>
</gene>
<dbReference type="SMART" id="SM00220">
    <property type="entry name" value="S_TKc"/>
    <property type="match status" value="1"/>
</dbReference>
<dbReference type="PANTHER" id="PTHR48011">
    <property type="entry name" value="CCR4-NOT TRANSCRIPTIONAL COMPLEX SUBUNIT CAF120-RELATED"/>
    <property type="match status" value="1"/>
</dbReference>
<dbReference type="PROSITE" id="PS00108">
    <property type="entry name" value="PROTEIN_KINASE_ST"/>
    <property type="match status" value="1"/>
</dbReference>
<organism evidence="2 3">
    <name type="scientific">Gossypium darwinii</name>
    <name type="common">Darwin's cotton</name>
    <name type="synonym">Gossypium barbadense var. darwinii</name>
    <dbReference type="NCBI Taxonomy" id="34276"/>
    <lineage>
        <taxon>Eukaryota</taxon>
        <taxon>Viridiplantae</taxon>
        <taxon>Streptophyta</taxon>
        <taxon>Embryophyta</taxon>
        <taxon>Tracheophyta</taxon>
        <taxon>Spermatophyta</taxon>
        <taxon>Magnoliopsida</taxon>
        <taxon>eudicotyledons</taxon>
        <taxon>Gunneridae</taxon>
        <taxon>Pentapetalae</taxon>
        <taxon>rosids</taxon>
        <taxon>malvids</taxon>
        <taxon>Malvales</taxon>
        <taxon>Malvaceae</taxon>
        <taxon>Malvoideae</taxon>
        <taxon>Gossypium</taxon>
    </lineage>
</organism>
<feature type="non-terminal residue" evidence="2">
    <location>
        <position position="203"/>
    </location>
</feature>
<feature type="domain" description="Protein kinase" evidence="1">
    <location>
        <begin position="1"/>
        <end position="203"/>
    </location>
</feature>
<name>A0A5D2AX79_GOSDA</name>
<dbReference type="PROSITE" id="PS50011">
    <property type="entry name" value="PROTEIN_KINASE_DOM"/>
    <property type="match status" value="1"/>
</dbReference>
<dbReference type="EMBL" id="CM017711">
    <property type="protein sequence ID" value="TYG48056.1"/>
    <property type="molecule type" value="Genomic_DNA"/>
</dbReference>